<organism evidence="2 3">
    <name type="scientific">Falseniella ignava</name>
    <dbReference type="NCBI Taxonomy" id="137730"/>
    <lineage>
        <taxon>Bacteria</taxon>
        <taxon>Bacillati</taxon>
        <taxon>Bacillota</taxon>
        <taxon>Bacilli</taxon>
        <taxon>Lactobacillales</taxon>
        <taxon>Aerococcaceae</taxon>
        <taxon>Falseniella</taxon>
    </lineage>
</organism>
<keyword evidence="1" id="KW-1133">Transmembrane helix</keyword>
<keyword evidence="1" id="KW-0472">Membrane</keyword>
<proteinExistence type="predicted"/>
<gene>
    <name evidence="2" type="ORF">CYJ57_03420</name>
</gene>
<comment type="caution">
    <text evidence="2">The sequence shown here is derived from an EMBL/GenBank/DDBJ whole genome shotgun (WGS) entry which is preliminary data.</text>
</comment>
<dbReference type="Proteomes" id="UP000234384">
    <property type="component" value="Unassembled WGS sequence"/>
</dbReference>
<feature type="transmembrane region" description="Helical" evidence="1">
    <location>
        <begin position="21"/>
        <end position="42"/>
    </location>
</feature>
<evidence type="ECO:0000313" key="3">
    <source>
        <dbReference type="Proteomes" id="UP000234384"/>
    </source>
</evidence>
<dbReference type="AlphaFoldDB" id="A0A2I1K1N9"/>
<keyword evidence="1" id="KW-0812">Transmembrane</keyword>
<evidence type="ECO:0000256" key="1">
    <source>
        <dbReference type="SAM" id="Phobius"/>
    </source>
</evidence>
<dbReference type="EMBL" id="PKHE01000006">
    <property type="protein sequence ID" value="PKY89584.1"/>
    <property type="molecule type" value="Genomic_DNA"/>
</dbReference>
<evidence type="ECO:0000313" key="2">
    <source>
        <dbReference type="EMBL" id="PKY89584.1"/>
    </source>
</evidence>
<sequence length="290" mass="34864">MGKFMKRLFQFLSSRYRNHQSGFALNIVIIFMLLSQLLYWSLIVKNQYATRQYKQYQRHYLNQIQLLVSEKLFEGVILDQLGDFQSEVERKLSERIRNFLTEPIDEWLIQTPQMGLAKLKMNIEDTLLCLYYFEIDCDELLREYMLSHPPQSWQVNQWLVVERNQNIESRLQEDMRGVEEVTQNSSEIEYQAMIQTLTQMGYTPAKLPVQREYLYQYQFSSLPNQWNYDDGLVQLKTDTSTGQTLYYLVSQRIQDESGRISQLIFRDPYYRIKMELQWFIKTSSVDFENT</sequence>
<accession>A0A2I1K1N9</accession>
<protein>
    <submittedName>
        <fullName evidence="2">Uncharacterized protein</fullName>
    </submittedName>
</protein>
<name>A0A2I1K1N9_9LACT</name>
<reference evidence="2 3" key="1">
    <citation type="submission" date="2017-12" db="EMBL/GenBank/DDBJ databases">
        <title>Phylogenetic diversity of female urinary microbiome.</title>
        <authorList>
            <person name="Thomas-White K."/>
            <person name="Wolfe A.J."/>
        </authorList>
    </citation>
    <scope>NUCLEOTIDE SEQUENCE [LARGE SCALE GENOMIC DNA]</scope>
    <source>
        <strain evidence="2 3">UMB0898</strain>
    </source>
</reference>